<comment type="similarity">
    <text evidence="3">Belongs to the DNA glycosylase MPG family.</text>
</comment>
<dbReference type="EMBL" id="JAPWTK010000022">
    <property type="protein sequence ID" value="KAJ8957523.1"/>
    <property type="molecule type" value="Genomic_DNA"/>
</dbReference>
<name>A0AAV8Z275_9CUCU</name>
<keyword evidence="6" id="KW-0378">Hydrolase</keyword>
<dbReference type="Pfam" id="PF02245">
    <property type="entry name" value="Pur_DNA_glyco"/>
    <property type="match status" value="1"/>
</dbReference>
<keyword evidence="10" id="KW-1185">Reference proteome</keyword>
<dbReference type="GO" id="GO:0003677">
    <property type="term" value="F:DNA binding"/>
    <property type="evidence" value="ECO:0007669"/>
    <property type="project" value="InterPro"/>
</dbReference>
<keyword evidence="5" id="KW-0227">DNA damage</keyword>
<evidence type="ECO:0000256" key="1">
    <source>
        <dbReference type="ARBA" id="ARBA00000086"/>
    </source>
</evidence>
<sequence>MRTAGNEPLYMPVGMCFIYMTYGMYHCFNISSREPGAGVLLRALEPIFGFDTMEKFRVAKLKSGKKQLQPSKFCDGPSKLCIAMDITKDKLNKVDISDPENNLMWLEDDPEFENEKFRIVHCPRIGIASAGKLWANKPLRFYILNNDSVSKRDEVAEEALDPLVD</sequence>
<dbReference type="AlphaFoldDB" id="A0AAV8Z275"/>
<proteinExistence type="inferred from homology"/>
<dbReference type="EC" id="3.2.2.21" evidence="4"/>
<evidence type="ECO:0000256" key="7">
    <source>
        <dbReference type="ARBA" id="ARBA00023204"/>
    </source>
</evidence>
<keyword evidence="7" id="KW-0234">DNA repair</keyword>
<reference evidence="9" key="1">
    <citation type="journal article" date="2023" name="Insect Mol. Biol.">
        <title>Genome sequencing provides insights into the evolution of gene families encoding plant cell wall-degrading enzymes in longhorned beetles.</title>
        <authorList>
            <person name="Shin N.R."/>
            <person name="Okamura Y."/>
            <person name="Kirsch R."/>
            <person name="Pauchet Y."/>
        </authorList>
    </citation>
    <scope>NUCLEOTIDE SEQUENCE</scope>
    <source>
        <strain evidence="9">AMC_N1</strain>
    </source>
</reference>
<evidence type="ECO:0000256" key="6">
    <source>
        <dbReference type="ARBA" id="ARBA00022801"/>
    </source>
</evidence>
<dbReference type="Gene3D" id="3.10.300.10">
    <property type="entry name" value="Methylpurine-DNA glycosylase (MPG)"/>
    <property type="match status" value="1"/>
</dbReference>
<evidence type="ECO:0000256" key="3">
    <source>
        <dbReference type="ARBA" id="ARBA00009232"/>
    </source>
</evidence>
<comment type="catalytic activity">
    <reaction evidence="1">
        <text>Hydrolysis of alkylated DNA, releasing 3-methyladenine, 3-methylguanine, 7-methylguanine and 7-methyladenine.</text>
        <dbReference type="EC" id="3.2.2.21"/>
    </reaction>
</comment>
<dbReference type="PANTHER" id="PTHR10429:SF0">
    <property type="entry name" value="DNA-3-METHYLADENINE GLYCOSYLASE"/>
    <property type="match status" value="1"/>
</dbReference>
<dbReference type="GO" id="GO:0006284">
    <property type="term" value="P:base-excision repair"/>
    <property type="evidence" value="ECO:0007669"/>
    <property type="project" value="InterPro"/>
</dbReference>
<dbReference type="InterPro" id="IPR011034">
    <property type="entry name" value="Formyl_transferase-like_C_sf"/>
</dbReference>
<dbReference type="InterPro" id="IPR003180">
    <property type="entry name" value="MPG"/>
</dbReference>
<accession>A0AAV8Z275</accession>
<organism evidence="9 10">
    <name type="scientific">Aromia moschata</name>
    <dbReference type="NCBI Taxonomy" id="1265417"/>
    <lineage>
        <taxon>Eukaryota</taxon>
        <taxon>Metazoa</taxon>
        <taxon>Ecdysozoa</taxon>
        <taxon>Arthropoda</taxon>
        <taxon>Hexapoda</taxon>
        <taxon>Insecta</taxon>
        <taxon>Pterygota</taxon>
        <taxon>Neoptera</taxon>
        <taxon>Endopterygota</taxon>
        <taxon>Coleoptera</taxon>
        <taxon>Polyphaga</taxon>
        <taxon>Cucujiformia</taxon>
        <taxon>Chrysomeloidea</taxon>
        <taxon>Cerambycidae</taxon>
        <taxon>Cerambycinae</taxon>
        <taxon>Callichromatini</taxon>
        <taxon>Aromia</taxon>
    </lineage>
</organism>
<evidence type="ECO:0000256" key="4">
    <source>
        <dbReference type="ARBA" id="ARBA00012000"/>
    </source>
</evidence>
<evidence type="ECO:0000256" key="8">
    <source>
        <dbReference type="ARBA" id="ARBA00033426"/>
    </source>
</evidence>
<evidence type="ECO:0000313" key="9">
    <source>
        <dbReference type="EMBL" id="KAJ8957523.1"/>
    </source>
</evidence>
<dbReference type="SUPFAM" id="SSF50486">
    <property type="entry name" value="FMT C-terminal domain-like"/>
    <property type="match status" value="1"/>
</dbReference>
<comment type="function">
    <text evidence="2">Hydrolysis of the deoxyribose N-glycosidic bond to excise 3-methyladenine, and 7-methylguanine from the damaged DNA polymer formed by alkylation lesions.</text>
</comment>
<evidence type="ECO:0000256" key="5">
    <source>
        <dbReference type="ARBA" id="ARBA00022763"/>
    </source>
</evidence>
<gene>
    <name evidence="9" type="ORF">NQ318_020561</name>
</gene>
<dbReference type="PANTHER" id="PTHR10429">
    <property type="entry name" value="DNA-3-METHYLADENINE GLYCOSYLASE"/>
    <property type="match status" value="1"/>
</dbReference>
<dbReference type="InterPro" id="IPR036995">
    <property type="entry name" value="MPG_sf"/>
</dbReference>
<dbReference type="Proteomes" id="UP001162162">
    <property type="component" value="Unassembled WGS sequence"/>
</dbReference>
<comment type="caution">
    <text evidence="9">The sequence shown here is derived from an EMBL/GenBank/DDBJ whole genome shotgun (WGS) entry which is preliminary data.</text>
</comment>
<dbReference type="GO" id="GO:0003905">
    <property type="term" value="F:alkylbase DNA N-glycosylase activity"/>
    <property type="evidence" value="ECO:0007669"/>
    <property type="project" value="UniProtKB-EC"/>
</dbReference>
<evidence type="ECO:0000313" key="10">
    <source>
        <dbReference type="Proteomes" id="UP001162162"/>
    </source>
</evidence>
<protein>
    <recommendedName>
        <fullName evidence="4">DNA-3-methyladenine glycosylase II</fullName>
        <ecNumber evidence="4">3.2.2.21</ecNumber>
    </recommendedName>
    <alternativeName>
        <fullName evidence="8">3-methyladenine DNA glycosidase</fullName>
    </alternativeName>
</protein>
<evidence type="ECO:0000256" key="2">
    <source>
        <dbReference type="ARBA" id="ARBA00002421"/>
    </source>
</evidence>